<evidence type="ECO:0000256" key="12">
    <source>
        <dbReference type="ARBA" id="ARBA00030436"/>
    </source>
</evidence>
<evidence type="ECO:0000256" key="6">
    <source>
        <dbReference type="ARBA" id="ARBA00022695"/>
    </source>
</evidence>
<accession>A0A9C7LLY0</accession>
<keyword evidence="11" id="KW-0511">Multifunctional enzyme</keyword>
<evidence type="ECO:0000256" key="1">
    <source>
        <dbReference type="ARBA" id="ARBA00012494"/>
    </source>
</evidence>
<dbReference type="InterPro" id="IPR014023">
    <property type="entry name" value="Mononeg_RNA_pol_cat"/>
</dbReference>
<evidence type="ECO:0000256" key="13">
    <source>
        <dbReference type="ARBA" id="ARBA00031012"/>
    </source>
</evidence>
<organism evidence="15">
    <name type="scientific">Nees' Pellia aspi-like virus</name>
    <dbReference type="NCBI Taxonomy" id="2933181"/>
    <lineage>
        <taxon>Viruses</taxon>
        <taxon>Riboviria</taxon>
        <taxon>Orthornavirae</taxon>
        <taxon>Negarnaviricota</taxon>
        <taxon>Haploviricotina</taxon>
        <taxon>Milneviricetes</taxon>
        <taxon>Naedrevirales</taxon>
        <taxon>Aspiviridae</taxon>
    </lineage>
</organism>
<gene>
    <name evidence="15" type="primary">RNA-dependent RNA polymerase</name>
</gene>
<evidence type="ECO:0000256" key="9">
    <source>
        <dbReference type="ARBA" id="ARBA00022953"/>
    </source>
</evidence>
<dbReference type="GO" id="GO:0003968">
    <property type="term" value="F:RNA-directed RNA polymerase activity"/>
    <property type="evidence" value="ECO:0007669"/>
    <property type="project" value="UniProtKB-KW"/>
</dbReference>
<evidence type="ECO:0000256" key="3">
    <source>
        <dbReference type="ARBA" id="ARBA00022664"/>
    </source>
</evidence>
<keyword evidence="3" id="KW-0507">mRNA processing</keyword>
<sequence length="2206" mass="250917">MAGNILREVSSADFVAKLHAVLNFDGDAREQEYLDPGVDITGFDLPIDNEFIPLETEFRVKKAKWYSLTGVARITNPILEVPQLLLSAIRQQKGNSHLDDNTNQDIAVAYEVFGTALHRVQPYDPSSIIHHAARLGAKTIYSDAINGLAYNLAMMEMNSATSIVGRVSAQKLKLQNKYLSNLEFIDNIRVFNMKLKGTHVRGWSPAKDKYTDTWGRWYSVFRFNGKILRFFKGVTLSIVSMGNSIMVGSKDVIDHVYTLISSMFNWHYVEGLSNTKLGSVMRSFREDVFMTRPYSSMVDICKTLEPMTNSLADLQGDCGYLSVKESLSEFAHHLGVSLEDLILTLAHSRDRPLEMKTERYHWLFDLTRLSVSDMMRFGQLYKPGMYAIVSVKKGLKKLAKRVTRRFTDDIEPTFELIAFCTMSLCKKWTTDLGHSALPNLIATNPTAIPRLDQIVSDFSLLGKDVFWKSYYEVDKWYDIHPWKVVDVDQAPPLTDYIRDKRVHTSDVNFSRISKEDEIEHVLCRCDSNKLPDLHELLDWLKNKHEDESRAEFEYDVDWMEFSKRAKQLIDEKREFLTEGNPKEREQKVEARFFATSTFKTKKQLGYANELARRVAELLPGNAMVISDENRRQVIETFGISTSSTQSRKSVKIHVDISGHNQSFTTSPTKYWFEFIGNCLGIPNYKYLVYVFNNLFFHYKLPFMKAHYWHTGQNGGIEGWCGYAWGAHTGAVAELFLYQNGYKGSGAAYGDDVLVDMEVPEAPNYNYIETTISDHFAQFNQEVKISQTSITRSRATLTRKTYVLGSVTSSDLKKLMTTYQVVDAHVQSDLSSISAISSSVASALSDSNDYWLCVYLKWLLSTPIACGTWYAAIREQADLDMPIMVVKAVRKLVTVKTKKVSMSSFLPLGRAVLIGDLILTREIDQFTLIEIVKVENKFGDLVFHGDLNSTEVARLVFDESVGRRVVALLATVADMFAYMVAPQQLGGLGVLIWANSVVTGVSDMRAEVLELLNRQCKGFMMQKLLGAVGDRNLTYSDIVAHRYAIRPLVMSHSDVINQQLREKMESIVTNSAIKEYLELSRDRDYLLIVIVTCMSRAFSQRVAQKLLDCSDIAILDQILAKVSSAGAIMRLLDHPEDLLRRLNSLGKQNLIRLTKVNRVEQMDSVKNWIDMLKRHQFEGKVVFIDPHEPGMQHFANHMTLSMQVSVKKISPFLLNGAQRPSFRHQEIKPKYAKLSVMDMAVNDIVFRKVLELARFIVWFEADQKLIGNNVSMLGEILLTRLSAWKLDELRPMIPKPLGGELFHRIDNHGFRSGVMLRTMPRYTGSVIVNFLPDFIMQSNGVDSNVNYGYLDAALRFATLLSVTDLNVPNTPAVIGYKAAGFSLTMDVSEMNIAYRSAKPTLKELRLLTSTDKNEITPTIRAYLSWISTTPSYEDVQSLSRMGVVKEVISQNKFTIASQVISYASRCTDLPIYRLKDHVLRSIMNVLRVSAEMQLEVIDVLRNDDRIMLSSATMKHKDLRDELTSKLFAKKWPLTVIPNVFSAEGKSIITAMIVSYAMVFVKCNLHPCDDCLTVDWPKTVAKSSILRRYIQHLRIEDDEQDMMFWISSEGVAHLAHKLQASGEIPACLCRVGPSKAQLGAVLDHRVTRQYTFEQDRHLRAKMSAIETKAMLEKVFKGTVVLKRTHEVAGKYLDETNHHVLTLRLLQSLIHDELSVFDATAGIGRVNVACKYLGMKVVSATVDDTWLRRGMISNDVIVDAKYNYCDSSTWPLRSTLMNVHYVDTHILYGGSAKPGDLIIPDTVIFMVLKISEQVLEKLEELVQDLELRFPYQYMIALMPTSRRNFLILSKVQMPAMRQANQLIRCQLRYLKRHPSTEPYDADDAMSPLEQESVVMDMFEEIQANLDGKEPNALAKHDPWDSALYTQFVATWLEGKQDHESLEEYATRSLRPKSNLPSKCRHAMKVLLESGIDLNHLTSGDFFIDRSKNEQAIAWIVRSMACANGLSPAQYFVLRVMPAFRHSLFTWTFLALIRKWYDPVKRVYDELGVQFRQTNYVLKKYTRDLNQKHVRLDKTPPYFLSPKHVKSEKAVVTVGKHKEQLGTLADALISAVIFSASKSDQKHLMKNLLGQHGDLEPTAETEHSDDVYLNEDGGVDVANMDVTKLDLGGFDTIMNFEYDSDQTVESEYFADERLMEGEFGMSEADFFKCL</sequence>
<keyword evidence="10" id="KW-0506">mRNA capping</keyword>
<evidence type="ECO:0000256" key="8">
    <source>
        <dbReference type="ARBA" id="ARBA00022840"/>
    </source>
</evidence>
<evidence type="ECO:0000313" key="15">
    <source>
        <dbReference type="EMBL" id="CAI5383926.1"/>
    </source>
</evidence>
<dbReference type="GO" id="GO:0004482">
    <property type="term" value="F:mRNA 5'-cap (guanine-N7-)-methyltransferase activity"/>
    <property type="evidence" value="ECO:0007669"/>
    <property type="project" value="InterPro"/>
</dbReference>
<keyword evidence="8" id="KW-0067">ATP-binding</keyword>
<dbReference type="GO" id="GO:0005524">
    <property type="term" value="F:ATP binding"/>
    <property type="evidence" value="ECO:0007669"/>
    <property type="project" value="UniProtKB-KW"/>
</dbReference>
<keyword evidence="6" id="KW-0548">Nucleotidyltransferase</keyword>
<evidence type="ECO:0000256" key="5">
    <source>
        <dbReference type="ARBA" id="ARBA00022691"/>
    </source>
</evidence>
<evidence type="ECO:0000259" key="14">
    <source>
        <dbReference type="Pfam" id="PF00946"/>
    </source>
</evidence>
<keyword evidence="7" id="KW-0547">Nucleotide-binding</keyword>
<feature type="domain" description="RdRp catalytic" evidence="14">
    <location>
        <begin position="299"/>
        <end position="1133"/>
    </location>
</feature>
<dbReference type="Pfam" id="PF00946">
    <property type="entry name" value="Mononeg_RNA_pol"/>
    <property type="match status" value="1"/>
</dbReference>
<evidence type="ECO:0000256" key="2">
    <source>
        <dbReference type="ARBA" id="ARBA00022484"/>
    </source>
</evidence>
<evidence type="ECO:0000256" key="10">
    <source>
        <dbReference type="ARBA" id="ARBA00023042"/>
    </source>
</evidence>
<keyword evidence="5" id="KW-0949">S-adenosyl-L-methionine</keyword>
<keyword evidence="9" id="KW-0693">Viral RNA replication</keyword>
<keyword evidence="4" id="KW-0808">Transferase</keyword>
<reference evidence="15" key="1">
    <citation type="submission" date="2022-11" db="EMBL/GenBank/DDBJ databases">
        <authorList>
            <person name="Mifsud CO J."/>
            <person name="Holmes C E."/>
            <person name="Gallagher V R."/>
            <person name="Geoghegan L J."/>
        </authorList>
    </citation>
    <scope>NUCLEOTIDE SEQUENCE</scope>
</reference>
<dbReference type="EC" id="2.7.7.48" evidence="1"/>
<protein>
    <recommendedName>
        <fullName evidence="1">RNA-directed RNA polymerase</fullName>
        <ecNumber evidence="1">2.7.7.48</ecNumber>
    </recommendedName>
    <alternativeName>
        <fullName evidence="13">Replicase</fullName>
    </alternativeName>
    <alternativeName>
        <fullName evidence="12">Transcriptase</fullName>
    </alternativeName>
</protein>
<evidence type="ECO:0000256" key="7">
    <source>
        <dbReference type="ARBA" id="ARBA00022741"/>
    </source>
</evidence>
<name>A0A9C7LLY0_9VIRU</name>
<dbReference type="EMBL" id="OX380423">
    <property type="protein sequence ID" value="CAI5383926.1"/>
    <property type="molecule type" value="Genomic_RNA"/>
</dbReference>
<evidence type="ECO:0000256" key="11">
    <source>
        <dbReference type="ARBA" id="ARBA00023268"/>
    </source>
</evidence>
<proteinExistence type="predicted"/>
<evidence type="ECO:0000256" key="4">
    <source>
        <dbReference type="ARBA" id="ARBA00022679"/>
    </source>
</evidence>
<keyword evidence="2 15" id="KW-0696">RNA-directed RNA polymerase</keyword>